<organism evidence="1 2">
    <name type="scientific">Vibrio cidicii</name>
    <dbReference type="NCBI Taxonomy" id="1763883"/>
    <lineage>
        <taxon>Bacteria</taxon>
        <taxon>Pseudomonadati</taxon>
        <taxon>Pseudomonadota</taxon>
        <taxon>Gammaproteobacteria</taxon>
        <taxon>Vibrionales</taxon>
        <taxon>Vibrionaceae</taxon>
        <taxon>Vibrio</taxon>
    </lineage>
</organism>
<dbReference type="AlphaFoldDB" id="A0A151KTA2"/>
<accession>A0A151KTA2</accession>
<dbReference type="EMBL" id="LOBR01000110">
    <property type="protein sequence ID" value="KYN81835.1"/>
    <property type="molecule type" value="Genomic_DNA"/>
</dbReference>
<evidence type="ECO:0000313" key="2">
    <source>
        <dbReference type="Proteomes" id="UP000075346"/>
    </source>
</evidence>
<comment type="caution">
    <text evidence="1">The sequence shown here is derived from an EMBL/GenBank/DDBJ whole genome shotgun (WGS) entry which is preliminary data.</text>
</comment>
<proteinExistence type="predicted"/>
<sequence>MAITIRDTNEHEQMLSKLKEQTGETTLSKALLKGGYEAIRYRELYLSLKDENQRLQSELYENHKSISRFFDALDGLKDTMEKGA</sequence>
<dbReference type="Proteomes" id="UP000075346">
    <property type="component" value="Unassembled WGS sequence"/>
</dbReference>
<protein>
    <submittedName>
        <fullName evidence="1">Uncharacterized protein</fullName>
    </submittedName>
</protein>
<evidence type="ECO:0000313" key="1">
    <source>
        <dbReference type="EMBL" id="KYN81835.1"/>
    </source>
</evidence>
<gene>
    <name evidence="1" type="ORF">ATY37_06505</name>
</gene>
<name>A0A151KTA2_9VIBR</name>
<reference evidence="2" key="1">
    <citation type="submission" date="2015-12" db="EMBL/GenBank/DDBJ databases">
        <authorList>
            <person name="Shamseldin A."/>
            <person name="Moawad H."/>
            <person name="Abd El-Rahim W.M."/>
            <person name="Sadowsky M.J."/>
        </authorList>
    </citation>
    <scope>NUCLEOTIDE SEQUENCE [LARGE SCALE GENOMIC DNA]</scope>
    <source>
        <strain evidence="2">2538-88</strain>
    </source>
</reference>